<dbReference type="AlphaFoldDB" id="A0A226DDK9"/>
<protein>
    <submittedName>
        <fullName evidence="2">Uncharacterized protein</fullName>
    </submittedName>
</protein>
<accession>A0A226DDK9</accession>
<evidence type="ECO:0000256" key="1">
    <source>
        <dbReference type="SAM" id="SignalP"/>
    </source>
</evidence>
<feature type="chain" id="PRO_5012126856" evidence="1">
    <location>
        <begin position="22"/>
        <end position="304"/>
    </location>
</feature>
<dbReference type="EMBL" id="LNIX01000023">
    <property type="protein sequence ID" value="OXA43210.1"/>
    <property type="molecule type" value="Genomic_DNA"/>
</dbReference>
<proteinExistence type="predicted"/>
<sequence length="304" mass="33537">IAARNSFKMLFLHHLLPLLASTSVTRFEPNNFLILSKKGDNDCATASEIGPDKGPRHGSDCWGYSNFSRSSCVQITPEAGRDVNAIKLFGWESARLYRNKHCIGNGTQILKGETYQPTQSYWSVSGPGFVDFAAVCKLSERYLPIHIIDNLDGTKMIEKMYQEGEIIEATNSALLGNPANNLPPISVNMTMMTFSRLLARFGAEIGKSNATGYDWIGTKYSLPSRWTTTSRTLGASPGWKNVFSRLIGICACQSSPGAQCVCKKGDDVLTGPQCGKDINRFQGNNPVRKRRVGFRNLSVVHLQF</sequence>
<gene>
    <name evidence="2" type="ORF">Fcan01_22166</name>
</gene>
<keyword evidence="3" id="KW-1185">Reference proteome</keyword>
<keyword evidence="1" id="KW-0732">Signal</keyword>
<organism evidence="2 3">
    <name type="scientific">Folsomia candida</name>
    <name type="common">Springtail</name>
    <dbReference type="NCBI Taxonomy" id="158441"/>
    <lineage>
        <taxon>Eukaryota</taxon>
        <taxon>Metazoa</taxon>
        <taxon>Ecdysozoa</taxon>
        <taxon>Arthropoda</taxon>
        <taxon>Hexapoda</taxon>
        <taxon>Collembola</taxon>
        <taxon>Entomobryomorpha</taxon>
        <taxon>Isotomoidea</taxon>
        <taxon>Isotomidae</taxon>
        <taxon>Proisotominae</taxon>
        <taxon>Folsomia</taxon>
    </lineage>
</organism>
<feature type="non-terminal residue" evidence="2">
    <location>
        <position position="1"/>
    </location>
</feature>
<comment type="caution">
    <text evidence="2">The sequence shown here is derived from an EMBL/GenBank/DDBJ whole genome shotgun (WGS) entry which is preliminary data.</text>
</comment>
<evidence type="ECO:0000313" key="3">
    <source>
        <dbReference type="Proteomes" id="UP000198287"/>
    </source>
</evidence>
<dbReference type="Proteomes" id="UP000198287">
    <property type="component" value="Unassembled WGS sequence"/>
</dbReference>
<name>A0A226DDK9_FOLCA</name>
<feature type="signal peptide" evidence="1">
    <location>
        <begin position="1"/>
        <end position="21"/>
    </location>
</feature>
<reference evidence="2 3" key="1">
    <citation type="submission" date="2015-12" db="EMBL/GenBank/DDBJ databases">
        <title>The genome of Folsomia candida.</title>
        <authorList>
            <person name="Faddeeva A."/>
            <person name="Derks M.F."/>
            <person name="Anvar Y."/>
            <person name="Smit S."/>
            <person name="Van Straalen N."/>
            <person name="Roelofs D."/>
        </authorList>
    </citation>
    <scope>NUCLEOTIDE SEQUENCE [LARGE SCALE GENOMIC DNA]</scope>
    <source>
        <strain evidence="2 3">VU population</strain>
        <tissue evidence="2">Whole body</tissue>
    </source>
</reference>
<evidence type="ECO:0000313" key="2">
    <source>
        <dbReference type="EMBL" id="OXA43210.1"/>
    </source>
</evidence>